<organism evidence="2 3">
    <name type="scientific">Liparis tanakae</name>
    <name type="common">Tanaka's snailfish</name>
    <dbReference type="NCBI Taxonomy" id="230148"/>
    <lineage>
        <taxon>Eukaryota</taxon>
        <taxon>Metazoa</taxon>
        <taxon>Chordata</taxon>
        <taxon>Craniata</taxon>
        <taxon>Vertebrata</taxon>
        <taxon>Euteleostomi</taxon>
        <taxon>Actinopterygii</taxon>
        <taxon>Neopterygii</taxon>
        <taxon>Teleostei</taxon>
        <taxon>Neoteleostei</taxon>
        <taxon>Acanthomorphata</taxon>
        <taxon>Eupercaria</taxon>
        <taxon>Perciformes</taxon>
        <taxon>Cottioidei</taxon>
        <taxon>Cottales</taxon>
        <taxon>Liparidae</taxon>
        <taxon>Liparis</taxon>
    </lineage>
</organism>
<dbReference type="AlphaFoldDB" id="A0A4Z2EPR6"/>
<name>A0A4Z2EPR6_9TELE</name>
<gene>
    <name evidence="2" type="ORF">EYF80_058910</name>
</gene>
<evidence type="ECO:0000256" key="1">
    <source>
        <dbReference type="SAM" id="MobiDB-lite"/>
    </source>
</evidence>
<feature type="region of interest" description="Disordered" evidence="1">
    <location>
        <begin position="252"/>
        <end position="300"/>
    </location>
</feature>
<sequence>MKDLRVVGATSRIRTETDIRDLRGYVLADPDGADLIRVARGSGLDNSDTDQEGESDTSLAGAQPGGPDVDLPPRALGRESVPRPRWIPEETRHQTRAGPDRQVTWGTVAAQDQPGRAVGSMHSDYYDLLTLANTKQGGKRGQRGRPNKIEWGQGHSRDPSPQPGPRRPGTKAPPQERQQTWNPPTSRSAAQGNPEAQQSKIIETLGWGDMMDLQDGANPGRPDTGRFYAPWGPLPEREGQVAQAWEIPPARAAPGARRAQRHPPAEDTEATQPAAVRTRPGGPPQGRPTGPLCDPGHNHGPIIAAHEAHSASDRAEIIRLLTALGESKAVIHRLQVKLDVESRAALLRQIEVRSKEEELEDLRCRYRALSASDSSVPQSSAEGPGPLSSAPVPPQDEAAWLIVVQFLVKLIDRLIADGYRKGGSKVRVKTLKLDLARESACALAPGLPAQGSVGDMLTLIQDWAGGNSYAHSVVALTGA</sequence>
<protein>
    <submittedName>
        <fullName evidence="2">Uncharacterized protein</fullName>
    </submittedName>
</protein>
<reference evidence="2 3" key="1">
    <citation type="submission" date="2019-03" db="EMBL/GenBank/DDBJ databases">
        <title>First draft genome of Liparis tanakae, snailfish: a comprehensive survey of snailfish specific genes.</title>
        <authorList>
            <person name="Kim W."/>
            <person name="Song I."/>
            <person name="Jeong J.-H."/>
            <person name="Kim D."/>
            <person name="Kim S."/>
            <person name="Ryu S."/>
            <person name="Song J.Y."/>
            <person name="Lee S.K."/>
        </authorList>
    </citation>
    <scope>NUCLEOTIDE SEQUENCE [LARGE SCALE GENOMIC DNA]</scope>
    <source>
        <tissue evidence="2">Muscle</tissue>
    </source>
</reference>
<feature type="region of interest" description="Disordered" evidence="1">
    <location>
        <begin position="210"/>
        <end position="234"/>
    </location>
</feature>
<keyword evidence="3" id="KW-1185">Reference proteome</keyword>
<feature type="region of interest" description="Disordered" evidence="1">
    <location>
        <begin position="133"/>
        <end position="197"/>
    </location>
</feature>
<evidence type="ECO:0000313" key="2">
    <source>
        <dbReference type="EMBL" id="TNN30937.1"/>
    </source>
</evidence>
<dbReference type="Proteomes" id="UP000314294">
    <property type="component" value="Unassembled WGS sequence"/>
</dbReference>
<feature type="compositionally biased region" description="Basic and acidic residues" evidence="1">
    <location>
        <begin position="76"/>
        <end position="93"/>
    </location>
</feature>
<dbReference type="EMBL" id="SRLO01003976">
    <property type="protein sequence ID" value="TNN30937.1"/>
    <property type="molecule type" value="Genomic_DNA"/>
</dbReference>
<evidence type="ECO:0000313" key="3">
    <source>
        <dbReference type="Proteomes" id="UP000314294"/>
    </source>
</evidence>
<accession>A0A4Z2EPR6</accession>
<comment type="caution">
    <text evidence="2">The sequence shown here is derived from an EMBL/GenBank/DDBJ whole genome shotgun (WGS) entry which is preliminary data.</text>
</comment>
<feature type="compositionally biased region" description="Polar residues" evidence="1">
    <location>
        <begin position="176"/>
        <end position="197"/>
    </location>
</feature>
<feature type="region of interest" description="Disordered" evidence="1">
    <location>
        <begin position="39"/>
        <end position="103"/>
    </location>
</feature>
<proteinExistence type="predicted"/>
<feature type="compositionally biased region" description="Basic residues" evidence="1">
    <location>
        <begin position="137"/>
        <end position="146"/>
    </location>
</feature>
<feature type="region of interest" description="Disordered" evidence="1">
    <location>
        <begin position="373"/>
        <end position="392"/>
    </location>
</feature>